<keyword evidence="2" id="KW-1185">Reference proteome</keyword>
<protein>
    <submittedName>
        <fullName evidence="1">Peptidase_M10_C domain-containing protein</fullName>
    </submittedName>
</protein>
<gene>
    <name evidence="1" type="ORF">CELE_H02F09.2</name>
    <name evidence="1 3" type="ORF">H02F09.2</name>
</gene>
<dbReference type="WormBase" id="H02F09.2">
    <property type="protein sequence ID" value="CE35730"/>
    <property type="gene ID" value="WBGene00019145"/>
</dbReference>
<dbReference type="PANTHER" id="PTHR23062:SF3">
    <property type="entry name" value="ANF_RECEPTOR DOMAIN-CONTAINING PROTEIN-RELATED"/>
    <property type="match status" value="1"/>
</dbReference>
<dbReference type="UCSC" id="H02F09.2">
    <property type="organism name" value="c. elegans"/>
</dbReference>
<sequence length="175" mass="18721">MYDTQSSDISQEALTTYQTYYNFVRLISSKLNDRSILSGNFDHFGYGPGGEDHETYQIDDYANMNSIPFPLHASDTDIDLDLKDVDGSMASAGWSSTVNGETCMIFISAATGTAYDGTTIKPTYNNFKTVIGVLVGGATSIPGLTTGTNVVTADSLNDSDAENVVNTLLGLLLSL</sequence>
<evidence type="ECO:0000313" key="1">
    <source>
        <dbReference type="EMBL" id="CCD61778.1"/>
    </source>
</evidence>
<dbReference type="AGR" id="WB:WBGene00019145"/>
<dbReference type="eggNOG" id="ENOG502RT9S">
    <property type="taxonomic scope" value="Eukaryota"/>
</dbReference>
<dbReference type="Bgee" id="WBGene00019145">
    <property type="expression patterns" value="Expressed in larva and 2 other cell types or tissues"/>
</dbReference>
<dbReference type="PhylomeDB" id="O76603"/>
<dbReference type="InParanoid" id="O76603"/>
<proteinExistence type="predicted"/>
<dbReference type="STRING" id="6239.H02F09.2.1"/>
<dbReference type="PIR" id="T33370">
    <property type="entry name" value="T33370"/>
</dbReference>
<evidence type="ECO:0000313" key="3">
    <source>
        <dbReference type="WormBase" id="H02F09.2"/>
    </source>
</evidence>
<dbReference type="PANTHER" id="PTHR23062">
    <property type="entry name" value="HYPOTHETICAL PROTEIN C.ELEGANS"/>
    <property type="match status" value="1"/>
</dbReference>
<reference evidence="1 2" key="1">
    <citation type="journal article" date="1998" name="Science">
        <title>Genome sequence of the nematode C. elegans: a platform for investigating biology.</title>
        <authorList>
            <consortium name="The C. elegans sequencing consortium"/>
            <person name="Sulson J.E."/>
            <person name="Waterston R."/>
        </authorList>
    </citation>
    <scope>NUCLEOTIDE SEQUENCE [LARGE SCALE GENOMIC DNA]</scope>
    <source>
        <strain evidence="1 2">Bristol N2</strain>
    </source>
</reference>
<dbReference type="Proteomes" id="UP000001940">
    <property type="component" value="Chromosome X"/>
</dbReference>
<accession>O76603</accession>
<name>O76603_CAEEL</name>
<dbReference type="OrthoDB" id="5862733at2759"/>
<evidence type="ECO:0000313" key="2">
    <source>
        <dbReference type="Proteomes" id="UP000001940"/>
    </source>
</evidence>
<dbReference type="EMBL" id="BX284606">
    <property type="protein sequence ID" value="CCD61778.1"/>
    <property type="molecule type" value="Genomic_DNA"/>
</dbReference>
<dbReference type="AlphaFoldDB" id="O76603"/>
<dbReference type="HOGENOM" id="CLU_1533956_0_0_1"/>
<dbReference type="PaxDb" id="6239-H02F09.2"/>
<organism evidence="1 2">
    <name type="scientific">Caenorhabditis elegans</name>
    <dbReference type="NCBI Taxonomy" id="6239"/>
    <lineage>
        <taxon>Eukaryota</taxon>
        <taxon>Metazoa</taxon>
        <taxon>Ecdysozoa</taxon>
        <taxon>Nematoda</taxon>
        <taxon>Chromadorea</taxon>
        <taxon>Rhabditida</taxon>
        <taxon>Rhabditina</taxon>
        <taxon>Rhabditomorpha</taxon>
        <taxon>Rhabditoidea</taxon>
        <taxon>Rhabditidae</taxon>
        <taxon>Peloderinae</taxon>
        <taxon>Caenorhabditis</taxon>
    </lineage>
</organism>
<dbReference type="OMA" id="HETYQID"/>